<dbReference type="InterPro" id="IPR008969">
    <property type="entry name" value="CarboxyPept-like_regulatory"/>
</dbReference>
<keyword evidence="3" id="KW-0998">Cell outer membrane</keyword>
<comment type="caution">
    <text evidence="8">The sequence shown here is derived from an EMBL/GenBank/DDBJ whole genome shotgun (WGS) entry which is preliminary data.</text>
</comment>
<dbReference type="EMBL" id="QOVM01000005">
    <property type="protein sequence ID" value="RXG21441.1"/>
    <property type="molecule type" value="Genomic_DNA"/>
</dbReference>
<organism evidence="8 9">
    <name type="scientific">Leeuwenhoekiella aequorea</name>
    <dbReference type="NCBI Taxonomy" id="283736"/>
    <lineage>
        <taxon>Bacteria</taxon>
        <taxon>Pseudomonadati</taxon>
        <taxon>Bacteroidota</taxon>
        <taxon>Flavobacteriia</taxon>
        <taxon>Flavobacteriales</taxon>
        <taxon>Flavobacteriaceae</taxon>
        <taxon>Leeuwenhoekiella</taxon>
    </lineage>
</organism>
<keyword evidence="2 5" id="KW-0472">Membrane</keyword>
<dbReference type="Pfam" id="PF07676">
    <property type="entry name" value="PD40"/>
    <property type="match status" value="3"/>
</dbReference>
<accession>A0A4Q0P4V9</accession>
<protein>
    <submittedName>
        <fullName evidence="8">Outer membrane protein OmpA-like peptidoglycan-associated protein</fullName>
    </submittedName>
</protein>
<dbReference type="OrthoDB" id="9809364at2"/>
<dbReference type="InterPro" id="IPR036737">
    <property type="entry name" value="OmpA-like_sf"/>
</dbReference>
<dbReference type="RefSeq" id="WP_128758117.1">
    <property type="nucleotide sequence ID" value="NZ_QOVM01000005.1"/>
</dbReference>
<dbReference type="Gene3D" id="3.30.1330.60">
    <property type="entry name" value="OmpA-like domain"/>
    <property type="match status" value="1"/>
</dbReference>
<dbReference type="InterPro" id="IPR006664">
    <property type="entry name" value="OMP_bac"/>
</dbReference>
<feature type="domain" description="OmpA-like" evidence="7">
    <location>
        <begin position="532"/>
        <end position="653"/>
    </location>
</feature>
<dbReference type="Proteomes" id="UP000289238">
    <property type="component" value="Unassembled WGS sequence"/>
</dbReference>
<evidence type="ECO:0000259" key="7">
    <source>
        <dbReference type="PROSITE" id="PS51123"/>
    </source>
</evidence>
<dbReference type="InterPro" id="IPR011990">
    <property type="entry name" value="TPR-like_helical_dom_sf"/>
</dbReference>
<dbReference type="InterPro" id="IPR050330">
    <property type="entry name" value="Bact_OuterMem_StrucFunc"/>
</dbReference>
<dbReference type="Pfam" id="PF13620">
    <property type="entry name" value="CarboxypepD_reg"/>
    <property type="match status" value="1"/>
</dbReference>
<dbReference type="InterPro" id="IPR019734">
    <property type="entry name" value="TPR_rpt"/>
</dbReference>
<dbReference type="InterPro" id="IPR006665">
    <property type="entry name" value="OmpA-like"/>
</dbReference>
<dbReference type="Gene3D" id="2.120.10.30">
    <property type="entry name" value="TolB, C-terminal domain"/>
    <property type="match status" value="1"/>
</dbReference>
<evidence type="ECO:0000256" key="6">
    <source>
        <dbReference type="SAM" id="SignalP"/>
    </source>
</evidence>
<dbReference type="InterPro" id="IPR011659">
    <property type="entry name" value="WD40"/>
</dbReference>
<dbReference type="PANTHER" id="PTHR30329:SF21">
    <property type="entry name" value="LIPOPROTEIN YIAD-RELATED"/>
    <property type="match status" value="1"/>
</dbReference>
<dbReference type="SUPFAM" id="SSF103088">
    <property type="entry name" value="OmpA-like"/>
    <property type="match status" value="1"/>
</dbReference>
<feature type="repeat" description="TPR" evidence="4">
    <location>
        <begin position="58"/>
        <end position="91"/>
    </location>
</feature>
<dbReference type="PANTHER" id="PTHR30329">
    <property type="entry name" value="STATOR ELEMENT OF FLAGELLAR MOTOR COMPLEX"/>
    <property type="match status" value="1"/>
</dbReference>
<reference evidence="8 9" key="1">
    <citation type="submission" date="2018-07" db="EMBL/GenBank/DDBJ databases">
        <title>Leeuwenhoekiella genomics.</title>
        <authorList>
            <person name="Tahon G."/>
            <person name="Willems A."/>
        </authorList>
    </citation>
    <scope>NUCLEOTIDE SEQUENCE [LARGE SCALE GENOMIC DNA]</scope>
    <source>
        <strain evidence="8 9">LMG 22550</strain>
    </source>
</reference>
<evidence type="ECO:0000313" key="8">
    <source>
        <dbReference type="EMBL" id="RXG21441.1"/>
    </source>
</evidence>
<dbReference type="SUPFAM" id="SSF82171">
    <property type="entry name" value="DPP6 N-terminal domain-like"/>
    <property type="match status" value="1"/>
</dbReference>
<dbReference type="PROSITE" id="PS50005">
    <property type="entry name" value="TPR"/>
    <property type="match status" value="1"/>
</dbReference>
<gene>
    <name evidence="8" type="ORF">DSM00_2288</name>
</gene>
<evidence type="ECO:0000256" key="5">
    <source>
        <dbReference type="PROSITE-ProRule" id="PRU00473"/>
    </source>
</evidence>
<proteinExistence type="predicted"/>
<name>A0A4Q0P4V9_9FLAO</name>
<dbReference type="GO" id="GO:0009279">
    <property type="term" value="C:cell outer membrane"/>
    <property type="evidence" value="ECO:0007669"/>
    <property type="project" value="UniProtKB-SubCell"/>
</dbReference>
<keyword evidence="9" id="KW-1185">Reference proteome</keyword>
<dbReference type="SUPFAM" id="SSF48452">
    <property type="entry name" value="TPR-like"/>
    <property type="match status" value="1"/>
</dbReference>
<dbReference type="PROSITE" id="PS51123">
    <property type="entry name" value="OMPA_2"/>
    <property type="match status" value="1"/>
</dbReference>
<evidence type="ECO:0000313" key="9">
    <source>
        <dbReference type="Proteomes" id="UP000289238"/>
    </source>
</evidence>
<evidence type="ECO:0000256" key="4">
    <source>
        <dbReference type="PROSITE-ProRule" id="PRU00339"/>
    </source>
</evidence>
<feature type="signal peptide" evidence="6">
    <location>
        <begin position="1"/>
        <end position="22"/>
    </location>
</feature>
<dbReference type="Pfam" id="PF00691">
    <property type="entry name" value="OmpA"/>
    <property type="match status" value="1"/>
</dbReference>
<dbReference type="PRINTS" id="PR01021">
    <property type="entry name" value="OMPADOMAIN"/>
</dbReference>
<comment type="subcellular location">
    <subcellularLocation>
        <location evidence="1">Cell outer membrane</location>
    </subcellularLocation>
</comment>
<sequence>MRVRMKQLFTLVVLFAMPFCFFGQDKELNKADKKFESYAFIDAQKIYLRLANEGYESEELFQKLGDSYYFNAKYEESAKWFDKLFNKYPETITPEYVFRYAQSLKALQQYDKSDEMMKEFRRLKGGDSRAELFNKEPDYLEEISYSDSEYEVENLRRTNSRYSDFGPMIYENKLIFSSSRDTGTGKKYIHTWNNEPFLDFYQAPIDIETGDLGKVEKFAENINTRFHESSPSFTADGNTMYFTRNNFSQGVKRADKSGTIRLKIFKSVKQNGSWGTPKELPFNDDNYSVSHPSLSPDNKKLYFASDMPGSEGLSDIWVVDILGDNEYSEPKNLGPIINTEGRENFPYISKKGNLYFSSDGRPGLGGLDIYVVATKKNGDVAYVINLGKPINSPQDDFGFIVDEYNNTGYFSTNRYFGMGSDDIFKFSRTPVPLPVCEVAVTGTVKDKLTLLPIPTATVSVVDLNGKTIETTTVDAQGRYSLNPLCDQEILIRAEEPNYYAAEQLITTPKANGDSMVVDLLLEPRITKINQGDDLAKLLKLNPIYFDFDRFNIRPDAAIELVKVLAVMETNPSLVIEVRSHTDSRGNDSYNLSLSDKRARSTAEYIISRGIDASRISGKGFGETELINDCGNNSDCTEEQHQLNRRSEFIVISF</sequence>
<dbReference type="Gene3D" id="2.60.40.1120">
    <property type="entry name" value="Carboxypeptidase-like, regulatory domain"/>
    <property type="match status" value="1"/>
</dbReference>
<dbReference type="SUPFAM" id="SSF49464">
    <property type="entry name" value="Carboxypeptidase regulatory domain-like"/>
    <property type="match status" value="1"/>
</dbReference>
<keyword evidence="6" id="KW-0732">Signal</keyword>
<dbReference type="CDD" id="cd07185">
    <property type="entry name" value="OmpA_C-like"/>
    <property type="match status" value="1"/>
</dbReference>
<evidence type="ECO:0000256" key="2">
    <source>
        <dbReference type="ARBA" id="ARBA00023136"/>
    </source>
</evidence>
<keyword evidence="4" id="KW-0802">TPR repeat</keyword>
<dbReference type="AlphaFoldDB" id="A0A4Q0P4V9"/>
<dbReference type="InterPro" id="IPR011042">
    <property type="entry name" value="6-blade_b-propeller_TolB-like"/>
</dbReference>
<evidence type="ECO:0000256" key="3">
    <source>
        <dbReference type="ARBA" id="ARBA00023237"/>
    </source>
</evidence>
<dbReference type="Gene3D" id="1.25.40.10">
    <property type="entry name" value="Tetratricopeptide repeat domain"/>
    <property type="match status" value="1"/>
</dbReference>
<evidence type="ECO:0000256" key="1">
    <source>
        <dbReference type="ARBA" id="ARBA00004442"/>
    </source>
</evidence>
<feature type="chain" id="PRO_5020673652" evidence="6">
    <location>
        <begin position="23"/>
        <end position="653"/>
    </location>
</feature>